<dbReference type="InterPro" id="IPR046450">
    <property type="entry name" value="PA_dom_sf"/>
</dbReference>
<feature type="active site" description="Charge relay system" evidence="6">
    <location>
        <position position="290"/>
    </location>
</feature>
<feature type="domain" description="Peptidase S8/S53" evidence="9">
    <location>
        <begin position="200"/>
        <end position="648"/>
    </location>
</feature>
<dbReference type="PROSITE" id="PS51892">
    <property type="entry name" value="SUBTILASE"/>
    <property type="match status" value="1"/>
</dbReference>
<evidence type="ECO:0000256" key="2">
    <source>
        <dbReference type="ARBA" id="ARBA00022670"/>
    </source>
</evidence>
<gene>
    <name evidence="12" type="ORF">ACFO6Q_00105</name>
</gene>
<accession>A0ABV9QPK3</accession>
<feature type="domain" description="PA" evidence="10">
    <location>
        <begin position="458"/>
        <end position="541"/>
    </location>
</feature>
<keyword evidence="2 6" id="KW-0645">Protease</keyword>
<dbReference type="Proteomes" id="UP001595886">
    <property type="component" value="Unassembled WGS sequence"/>
</dbReference>
<dbReference type="PROSITE" id="PS00138">
    <property type="entry name" value="SUBTILASE_SER"/>
    <property type="match status" value="1"/>
</dbReference>
<dbReference type="InterPro" id="IPR000209">
    <property type="entry name" value="Peptidase_S8/S53_dom"/>
</dbReference>
<feature type="active site" description="Charge relay system" evidence="6">
    <location>
        <position position="612"/>
    </location>
</feature>
<evidence type="ECO:0000256" key="5">
    <source>
        <dbReference type="ARBA" id="ARBA00022825"/>
    </source>
</evidence>
<dbReference type="Gene3D" id="3.50.30.30">
    <property type="match status" value="1"/>
</dbReference>
<dbReference type="EMBL" id="JBHSHD010000001">
    <property type="protein sequence ID" value="MFC4818707.1"/>
    <property type="molecule type" value="Genomic_DNA"/>
</dbReference>
<name>A0ABV9QPK3_9GAMM</name>
<protein>
    <submittedName>
        <fullName evidence="12">S8 family serine peptidase</fullName>
    </submittedName>
</protein>
<dbReference type="InterPro" id="IPR003137">
    <property type="entry name" value="PA_domain"/>
</dbReference>
<comment type="similarity">
    <text evidence="6 7">Belongs to the peptidase S8 family.</text>
</comment>
<evidence type="ECO:0000256" key="6">
    <source>
        <dbReference type="PROSITE-ProRule" id="PRU01240"/>
    </source>
</evidence>
<evidence type="ECO:0000313" key="13">
    <source>
        <dbReference type="Proteomes" id="UP001595886"/>
    </source>
</evidence>
<sequence>MPLPFSLPLRRLPLVAAIALATVPVAAFAQSMTQGRAGDSARVLRAVDGRATPYLIRFEAPSLVAAAREGQLAGASAGKRLDVHAAASVAYLDGLHAAQQAFLQQASVALGRSLASVGSPFEFRHAYNGMVVRVTAAEARKLATLPGVAAVRPARSVPVSTDRGPQLIGAPNVWNGTLDGVTDRVFGDGFDGPATQPNHGEGIVAGIVDTGLNFANPSFAAASGDYQHVNPLGAGHYLGLCGPLPSPDWTPQCNDKVIGAYDFVSEFMPDVLVDDPGATNGPGPVDENGHGSHTASTVAGNPVVAQVPGGPKLPITGVAPRANLIVYNACYTTGDGRGSCLYPSLVAAVNQAVADGIVDVLNYSIAGGEDPWNEEPSQAFLDAVDAGIFVAASAGNSGPSAGTTGHAEPWAATVAASTHGRGAFVNMLRVTGPAPVPPALEAIPMTIPTSAIPLTAPVAGPLAYNAADPLQCAPAAAGSYTGKIVLIRRGTCTFIAKVQNAEAGGAAAVVMFNNVAGDINPGVDGATIPVAVVTLAQAESIAAFYANTNSADVRLDYPSEATAAQPDQIANFSSRGPTAFSLLKPDIAAPGSNILAAYAGEANSFGVISGTSMASPHIAGAAALVRKAHPDWTPAEVKSALMLTSKNDGLVTLPAATPSTAFETGAGRVRADAAIGSGLVMNETSYRYLRADPARGGDPASLNVPSLGSDSCVGSCTFTRTFRNAGTATRSWNVTVAGIDGTATPATLTLEPGASADVRFELDVEGRDQGAYAFGEIGLAADDGSAALHLPAAVFVDPFKLELTPARFDVEVAAGGSTTATFNVRNLGNAGLTWNLLAGVNPVPVVNQAPDTRDGLVSSLYADVNSGAFVGDDIVLDQPTTFRKLSVPGFLFANFGDTVDMYASSITWSIYADDGGKPLGHPGDGTAPLWTLNLPVGSPGVDLSANALDVDLAQAGTSLDLGAGKYWLVAYPVFDSHTVNGVGVMWFRFLMGVQANGMGQAYNNDPEFGGDPANAAWEGISASWDGHYDAAMIGTADRQCTPSWATPAATSGAVGAGATQNVDLAIDASGLPAGEHVGQLCVASNDPARPMTLIPIRLNVTP</sequence>
<dbReference type="Pfam" id="PF00082">
    <property type="entry name" value="Peptidase_S8"/>
    <property type="match status" value="1"/>
</dbReference>
<evidence type="ECO:0000256" key="8">
    <source>
        <dbReference type="SAM" id="SignalP"/>
    </source>
</evidence>
<feature type="signal peptide" evidence="8">
    <location>
        <begin position="1"/>
        <end position="29"/>
    </location>
</feature>
<evidence type="ECO:0000256" key="4">
    <source>
        <dbReference type="ARBA" id="ARBA00022801"/>
    </source>
</evidence>
<dbReference type="InterPro" id="IPR023828">
    <property type="entry name" value="Peptidase_S8_Ser-AS"/>
</dbReference>
<dbReference type="Pfam" id="PF02225">
    <property type="entry name" value="PA"/>
    <property type="match status" value="1"/>
</dbReference>
<dbReference type="InterPro" id="IPR045051">
    <property type="entry name" value="SBT"/>
</dbReference>
<evidence type="ECO:0000256" key="7">
    <source>
        <dbReference type="RuleBase" id="RU003355"/>
    </source>
</evidence>
<dbReference type="PROSITE" id="PS00136">
    <property type="entry name" value="SUBTILASE_ASP"/>
    <property type="match status" value="1"/>
</dbReference>
<dbReference type="InterPro" id="IPR041469">
    <property type="entry name" value="Subtilisin-like_FN3"/>
</dbReference>
<dbReference type="PANTHER" id="PTHR10795">
    <property type="entry name" value="PROPROTEIN CONVERTASE SUBTILISIN/KEXIN"/>
    <property type="match status" value="1"/>
</dbReference>
<dbReference type="PRINTS" id="PR00723">
    <property type="entry name" value="SUBTILISIN"/>
</dbReference>
<feature type="active site" description="Charge relay system" evidence="6">
    <location>
        <position position="209"/>
    </location>
</feature>
<dbReference type="SUPFAM" id="SSF52743">
    <property type="entry name" value="Subtilisin-like"/>
    <property type="match status" value="1"/>
</dbReference>
<dbReference type="InterPro" id="IPR036852">
    <property type="entry name" value="Peptidase_S8/S53_dom_sf"/>
</dbReference>
<evidence type="ECO:0000259" key="11">
    <source>
        <dbReference type="Pfam" id="PF17766"/>
    </source>
</evidence>
<evidence type="ECO:0000259" key="10">
    <source>
        <dbReference type="Pfam" id="PF02225"/>
    </source>
</evidence>
<keyword evidence="1" id="KW-0964">Secreted</keyword>
<feature type="chain" id="PRO_5046478006" evidence="8">
    <location>
        <begin position="30"/>
        <end position="1102"/>
    </location>
</feature>
<dbReference type="RefSeq" id="WP_380018432.1">
    <property type="nucleotide sequence ID" value="NZ_JBHSHD010000001.1"/>
</dbReference>
<keyword evidence="13" id="KW-1185">Reference proteome</keyword>
<keyword evidence="3 8" id="KW-0732">Signal</keyword>
<dbReference type="InterPro" id="IPR015500">
    <property type="entry name" value="Peptidase_S8_subtilisin-rel"/>
</dbReference>
<keyword evidence="5 6" id="KW-0720">Serine protease</keyword>
<dbReference type="InterPro" id="IPR023827">
    <property type="entry name" value="Peptidase_S8_Asp-AS"/>
</dbReference>
<organism evidence="12 13">
    <name type="scientific">Dokdonella ginsengisoli</name>
    <dbReference type="NCBI Taxonomy" id="363846"/>
    <lineage>
        <taxon>Bacteria</taxon>
        <taxon>Pseudomonadati</taxon>
        <taxon>Pseudomonadota</taxon>
        <taxon>Gammaproteobacteria</taxon>
        <taxon>Lysobacterales</taxon>
        <taxon>Rhodanobacteraceae</taxon>
        <taxon>Dokdonella</taxon>
    </lineage>
</organism>
<evidence type="ECO:0000256" key="1">
    <source>
        <dbReference type="ARBA" id="ARBA00022525"/>
    </source>
</evidence>
<dbReference type="SUPFAM" id="SSF52025">
    <property type="entry name" value="PA domain"/>
    <property type="match status" value="1"/>
</dbReference>
<dbReference type="Gene3D" id="3.40.50.200">
    <property type="entry name" value="Peptidase S8/S53 domain"/>
    <property type="match status" value="1"/>
</dbReference>
<dbReference type="Pfam" id="PF17766">
    <property type="entry name" value="fn3_6"/>
    <property type="match status" value="1"/>
</dbReference>
<evidence type="ECO:0000259" key="9">
    <source>
        <dbReference type="Pfam" id="PF00082"/>
    </source>
</evidence>
<feature type="domain" description="Subtilisin-like protease fibronectin type-III" evidence="11">
    <location>
        <begin position="702"/>
        <end position="791"/>
    </location>
</feature>
<evidence type="ECO:0000256" key="3">
    <source>
        <dbReference type="ARBA" id="ARBA00022729"/>
    </source>
</evidence>
<evidence type="ECO:0000313" key="12">
    <source>
        <dbReference type="EMBL" id="MFC4818707.1"/>
    </source>
</evidence>
<comment type="caution">
    <text evidence="12">The sequence shown here is derived from an EMBL/GenBank/DDBJ whole genome shotgun (WGS) entry which is preliminary data.</text>
</comment>
<keyword evidence="4 6" id="KW-0378">Hydrolase</keyword>
<reference evidence="13" key="1">
    <citation type="journal article" date="2019" name="Int. J. Syst. Evol. Microbiol.">
        <title>The Global Catalogue of Microorganisms (GCM) 10K type strain sequencing project: providing services to taxonomists for standard genome sequencing and annotation.</title>
        <authorList>
            <consortium name="The Broad Institute Genomics Platform"/>
            <consortium name="The Broad Institute Genome Sequencing Center for Infectious Disease"/>
            <person name="Wu L."/>
            <person name="Ma J."/>
        </authorList>
    </citation>
    <scope>NUCLEOTIDE SEQUENCE [LARGE SCALE GENOMIC DNA]</scope>
    <source>
        <strain evidence="13">CCUG 30340</strain>
    </source>
</reference>
<proteinExistence type="inferred from homology"/>